<dbReference type="SUPFAM" id="SSF52980">
    <property type="entry name" value="Restriction endonuclease-like"/>
    <property type="match status" value="1"/>
</dbReference>
<dbReference type="InterPro" id="IPR014919">
    <property type="entry name" value="XisH"/>
</dbReference>
<protein>
    <submittedName>
        <fullName evidence="1">Fatty-acid oxidation protein subunit alpha</fullName>
    </submittedName>
</protein>
<dbReference type="Pfam" id="PF08814">
    <property type="entry name" value="XisH"/>
    <property type="match status" value="1"/>
</dbReference>
<reference evidence="1 2" key="1">
    <citation type="journal article" date="2013" name="Genome Biol. Evol.">
        <title>Genomes of Stigonematalean cyanobacteria (subsection V) and the evolution of oxygenic photosynthesis from prokaryotes to plastids.</title>
        <authorList>
            <person name="Dagan T."/>
            <person name="Roettger M."/>
            <person name="Stucken K."/>
            <person name="Landan G."/>
            <person name="Koch R."/>
            <person name="Major P."/>
            <person name="Gould S.B."/>
            <person name="Goremykin V.V."/>
            <person name="Rippka R."/>
            <person name="Tandeau de Marsac N."/>
            <person name="Gugger M."/>
            <person name="Lockhart P.J."/>
            <person name="Allen J.F."/>
            <person name="Brune I."/>
            <person name="Maus I."/>
            <person name="Puhler A."/>
            <person name="Martin W.F."/>
        </authorList>
    </citation>
    <scope>NUCLEOTIDE SEQUENCE [LARGE SCALE GENOMIC DNA]</scope>
    <source>
        <strain evidence="1 2">PCC 7110</strain>
    </source>
</reference>
<sequence>MSVRDAFHDAVRRALEKDGWTITDDPLRLLVEEVELLIDLGAEQLLAAERSGEKIAVEIKTFLQASAISTFHTALGQFLNYQEALELDQPERILYLAVPKQAYKSFFEKRFVQRMVDKYSIKLLIYDPKQEVIVEWKE</sequence>
<dbReference type="RefSeq" id="WP_017745404.1">
    <property type="nucleotide sequence ID" value="NZ_KQ976354.1"/>
</dbReference>
<comment type="caution">
    <text evidence="1">The sequence shown here is derived from an EMBL/GenBank/DDBJ whole genome shotgun (WGS) entry which is preliminary data.</text>
</comment>
<dbReference type="EMBL" id="ANNX02000052">
    <property type="protein sequence ID" value="KYC35271.1"/>
    <property type="molecule type" value="Genomic_DNA"/>
</dbReference>
<dbReference type="AlphaFoldDB" id="A0A139WS58"/>
<organism evidence="1 2">
    <name type="scientific">Scytonema hofmannii PCC 7110</name>
    <dbReference type="NCBI Taxonomy" id="128403"/>
    <lineage>
        <taxon>Bacteria</taxon>
        <taxon>Bacillati</taxon>
        <taxon>Cyanobacteriota</taxon>
        <taxon>Cyanophyceae</taxon>
        <taxon>Nostocales</taxon>
        <taxon>Scytonemataceae</taxon>
        <taxon>Scytonema</taxon>
    </lineage>
</organism>
<name>A0A139WS58_9CYAN</name>
<accession>A0A139WS58</accession>
<dbReference type="InterPro" id="IPR011335">
    <property type="entry name" value="Restrct_endonuc-II-like"/>
</dbReference>
<dbReference type="Proteomes" id="UP000076925">
    <property type="component" value="Unassembled WGS sequence"/>
</dbReference>
<keyword evidence="2" id="KW-1185">Reference proteome</keyword>
<evidence type="ECO:0000313" key="1">
    <source>
        <dbReference type="EMBL" id="KYC35271.1"/>
    </source>
</evidence>
<dbReference type="CDD" id="cd22366">
    <property type="entry name" value="XisH-like"/>
    <property type="match status" value="1"/>
</dbReference>
<evidence type="ECO:0000313" key="2">
    <source>
        <dbReference type="Proteomes" id="UP000076925"/>
    </source>
</evidence>
<dbReference type="Gene3D" id="3.40.1350.10">
    <property type="match status" value="1"/>
</dbReference>
<dbReference type="OrthoDB" id="456752at2"/>
<dbReference type="InterPro" id="IPR011856">
    <property type="entry name" value="tRNA_endonuc-like_dom_sf"/>
</dbReference>
<proteinExistence type="predicted"/>
<dbReference type="GO" id="GO:0003676">
    <property type="term" value="F:nucleic acid binding"/>
    <property type="evidence" value="ECO:0007669"/>
    <property type="project" value="InterPro"/>
</dbReference>
<gene>
    <name evidence="1" type="ORF">WA1_08950</name>
</gene>
<dbReference type="STRING" id="128403.WA1_08950"/>